<evidence type="ECO:0000256" key="5">
    <source>
        <dbReference type="ARBA" id="ARBA00022989"/>
    </source>
</evidence>
<dbReference type="PANTHER" id="PTHR32285:SF48">
    <property type="entry name" value="PROTEIN TRICHOME BIREFRINGENCE-LIKE 19"/>
    <property type="match status" value="1"/>
</dbReference>
<proteinExistence type="inferred from homology"/>
<dbReference type="Proteomes" id="UP000594263">
    <property type="component" value="Unplaced"/>
</dbReference>
<evidence type="ECO:0000313" key="9">
    <source>
        <dbReference type="EnsemblPlants" id="Kaladp0067s0241.1.v1.1"/>
    </source>
</evidence>
<evidence type="ECO:0000259" key="7">
    <source>
        <dbReference type="Pfam" id="PF13839"/>
    </source>
</evidence>
<feature type="domain" description="Trichome birefringence-like N-terminal" evidence="8">
    <location>
        <begin position="99"/>
        <end position="151"/>
    </location>
</feature>
<name>A0A7N0UGH3_KALFE</name>
<evidence type="ECO:0000256" key="2">
    <source>
        <dbReference type="ARBA" id="ARBA00007727"/>
    </source>
</evidence>
<dbReference type="GO" id="GO:0016020">
    <property type="term" value="C:membrane"/>
    <property type="evidence" value="ECO:0007669"/>
    <property type="project" value="UniProtKB-SubCell"/>
</dbReference>
<evidence type="ECO:0000313" key="10">
    <source>
        <dbReference type="Proteomes" id="UP000594263"/>
    </source>
</evidence>
<dbReference type="InterPro" id="IPR025846">
    <property type="entry name" value="TBL_N"/>
</dbReference>
<dbReference type="Pfam" id="PF14416">
    <property type="entry name" value="PMR5N"/>
    <property type="match status" value="1"/>
</dbReference>
<evidence type="ECO:0000256" key="1">
    <source>
        <dbReference type="ARBA" id="ARBA00004167"/>
    </source>
</evidence>
<comment type="subcellular location">
    <subcellularLocation>
        <location evidence="1">Membrane</location>
        <topology evidence="1">Single-pass membrane protein</topology>
    </subcellularLocation>
</comment>
<keyword evidence="6" id="KW-0472">Membrane</keyword>
<dbReference type="AlphaFoldDB" id="A0A7N0UGH3"/>
<protein>
    <recommendedName>
        <fullName evidence="11">Trichome birefringence-like N-terminal domain-containing protein</fullName>
    </recommendedName>
</protein>
<dbReference type="Gramene" id="Kaladp0067s0241.1.v1.1">
    <property type="protein sequence ID" value="Kaladp0067s0241.1.v1.1"/>
    <property type="gene ID" value="Kaladp0067s0241.v1.1"/>
</dbReference>
<evidence type="ECO:0000256" key="6">
    <source>
        <dbReference type="ARBA" id="ARBA00023136"/>
    </source>
</evidence>
<dbReference type="Pfam" id="PF13839">
    <property type="entry name" value="PC-Esterase"/>
    <property type="match status" value="1"/>
</dbReference>
<dbReference type="InterPro" id="IPR026057">
    <property type="entry name" value="TBL_C"/>
</dbReference>
<dbReference type="OMA" id="GHKPEDK"/>
<dbReference type="PANTHER" id="PTHR32285">
    <property type="entry name" value="PROTEIN TRICHOME BIREFRINGENCE-LIKE 9-RELATED"/>
    <property type="match status" value="1"/>
</dbReference>
<evidence type="ECO:0008006" key="11">
    <source>
        <dbReference type="Google" id="ProtNLM"/>
    </source>
</evidence>
<evidence type="ECO:0000259" key="8">
    <source>
        <dbReference type="Pfam" id="PF14416"/>
    </source>
</evidence>
<dbReference type="GO" id="GO:0005794">
    <property type="term" value="C:Golgi apparatus"/>
    <property type="evidence" value="ECO:0007669"/>
    <property type="project" value="TreeGrafter"/>
</dbReference>
<evidence type="ECO:0000256" key="4">
    <source>
        <dbReference type="ARBA" id="ARBA00022968"/>
    </source>
</evidence>
<keyword evidence="4" id="KW-0735">Signal-anchor</keyword>
<reference evidence="9" key="1">
    <citation type="submission" date="2021-01" db="UniProtKB">
        <authorList>
            <consortium name="EnsemblPlants"/>
        </authorList>
    </citation>
    <scope>IDENTIFICATION</scope>
</reference>
<keyword evidence="5" id="KW-1133">Transmembrane helix</keyword>
<accession>A0A7N0UGH3</accession>
<dbReference type="EnsemblPlants" id="Kaladp0067s0241.1.v1.1">
    <property type="protein sequence ID" value="Kaladp0067s0241.1.v1.1"/>
    <property type="gene ID" value="Kaladp0067s0241.v1.1"/>
</dbReference>
<keyword evidence="3" id="KW-0812">Transmembrane</keyword>
<dbReference type="InterPro" id="IPR029962">
    <property type="entry name" value="TBL"/>
</dbReference>
<sequence>MFTKICHSLDPNSLSPSLVILYQMKLQGNEFHYTSSSLHTLLKKRRVKLALVVSTVCIIITIFRKLPATTQSTSTNFHRPLQSRHDEAMKKPATANHHQCDIFSGEWVHNSKAPYYTNQTCWAIHEHQNCVKYGRPDTDFMKWKWQPDGCDLPVFNPAQFLEMVRDKSLAFVGDSVGRNQMQSLICLLSRVEYPVDESYTKDEHFKRWKYVTYNFTLATLWTPHLVKANEADPGGPTKTGVFNLYLDEYDENWVNQVDDFDYLILSAGHWFYRSLVFYQQKKIVGCHYCLLPNVTDITMYYGYRMAFRTAFKAINNMKNYKGITFLRTFAPSHFEGGMWNDGGNCVRTQPFRSNETSLEGGNLELYMIQIEEFKRAEQQGKKRGLKFRLLDTTLASLLRPDGHPSIYGHWKHEKVTLYNDCVHWCLPGPIDTWNDFLLEMLKMEGKRSYEEKLQSGRKNFREESLH</sequence>
<keyword evidence="10" id="KW-1185">Reference proteome</keyword>
<feature type="domain" description="Trichome birefringence-like C-terminal" evidence="7">
    <location>
        <begin position="152"/>
        <end position="440"/>
    </location>
</feature>
<dbReference type="GO" id="GO:0016413">
    <property type="term" value="F:O-acetyltransferase activity"/>
    <property type="evidence" value="ECO:0007669"/>
    <property type="project" value="InterPro"/>
</dbReference>
<organism evidence="9 10">
    <name type="scientific">Kalanchoe fedtschenkoi</name>
    <name type="common">Lavender scallops</name>
    <name type="synonym">South American air plant</name>
    <dbReference type="NCBI Taxonomy" id="63787"/>
    <lineage>
        <taxon>Eukaryota</taxon>
        <taxon>Viridiplantae</taxon>
        <taxon>Streptophyta</taxon>
        <taxon>Embryophyta</taxon>
        <taxon>Tracheophyta</taxon>
        <taxon>Spermatophyta</taxon>
        <taxon>Magnoliopsida</taxon>
        <taxon>eudicotyledons</taxon>
        <taxon>Gunneridae</taxon>
        <taxon>Pentapetalae</taxon>
        <taxon>Saxifragales</taxon>
        <taxon>Crassulaceae</taxon>
        <taxon>Kalanchoe</taxon>
    </lineage>
</organism>
<evidence type="ECO:0000256" key="3">
    <source>
        <dbReference type="ARBA" id="ARBA00022692"/>
    </source>
</evidence>
<comment type="similarity">
    <text evidence="2">Belongs to the PC-esterase family. TBL subfamily.</text>
</comment>